<accession>A0A4P6YT83</accession>
<feature type="domain" description="WxL Interacting Protein peptidoglycan binding" evidence="2">
    <location>
        <begin position="29"/>
        <end position="149"/>
    </location>
</feature>
<keyword evidence="1" id="KW-1133">Transmembrane helix</keyword>
<dbReference type="OrthoDB" id="2365961at2"/>
<evidence type="ECO:0000259" key="3">
    <source>
        <dbReference type="Pfam" id="PF11797"/>
    </source>
</evidence>
<feature type="transmembrane region" description="Helical" evidence="1">
    <location>
        <begin position="306"/>
        <end position="332"/>
    </location>
</feature>
<evidence type="ECO:0000313" key="5">
    <source>
        <dbReference type="Proteomes" id="UP000292886"/>
    </source>
</evidence>
<dbReference type="RefSeq" id="WP_133362965.1">
    <property type="nucleotide sequence ID" value="NZ_CP037940.1"/>
</dbReference>
<evidence type="ECO:0000313" key="4">
    <source>
        <dbReference type="EMBL" id="QBO35886.1"/>
    </source>
</evidence>
<evidence type="ECO:0000259" key="2">
    <source>
        <dbReference type="Pfam" id="PF06030"/>
    </source>
</evidence>
<dbReference type="Gene3D" id="2.60.40.1710">
    <property type="entry name" value="Subtilisin-like superfamily"/>
    <property type="match status" value="1"/>
</dbReference>
<feature type="domain" description="WxL Interacting Protein host binding" evidence="3">
    <location>
        <begin position="159"/>
        <end position="291"/>
    </location>
</feature>
<dbReference type="InterPro" id="IPR021759">
    <property type="entry name" value="WxLIP_HBD"/>
</dbReference>
<dbReference type="KEGG" id="wei:EQG49_05150"/>
<dbReference type="EMBL" id="CP037940">
    <property type="protein sequence ID" value="QBO35886.1"/>
    <property type="molecule type" value="Genomic_DNA"/>
</dbReference>
<dbReference type="Pfam" id="PF11797">
    <property type="entry name" value="WxLIP_HBD"/>
    <property type="match status" value="1"/>
</dbReference>
<dbReference type="AlphaFoldDB" id="A0A4P6YT83"/>
<reference evidence="5" key="1">
    <citation type="submission" date="2019-03" db="EMBL/GenBank/DDBJ databases">
        <title>Weissella sp. 26KH-42 Genome sequencing.</title>
        <authorList>
            <person name="Heo J."/>
            <person name="Kim S.-J."/>
            <person name="Kim J.-S."/>
            <person name="Hong S.-B."/>
            <person name="Kwon S.-W."/>
        </authorList>
    </citation>
    <scope>NUCLEOTIDE SEQUENCE [LARGE SCALE GENOMIC DNA]</scope>
    <source>
        <strain evidence="5">26KH-42</strain>
    </source>
</reference>
<protein>
    <submittedName>
        <fullName evidence="4">DUF916 and DUF3324 domain-containing protein</fullName>
    </submittedName>
</protein>
<proteinExistence type="predicted"/>
<keyword evidence="1" id="KW-0812">Transmembrane</keyword>
<evidence type="ECO:0000256" key="1">
    <source>
        <dbReference type="SAM" id="Phobius"/>
    </source>
</evidence>
<sequence length="344" mass="38245">MNKIKIIMMTVVLGMLGFVNNVGAEEVGYSVNTVPSALQQNKKLSFFDLKAKPQQTFDLKVKIENKSTEVSTFKVAATNAMTSNNGTITYGPTTRKLDQSMKVPFTSIAKVKHPKVTVPANTVKTVSMQVTMPKFEFDGMILGGFYVEKLTTEDKKTSGYSNQYAYAKGVVIKETDTVVQPDLEMPVVGIKTDNNMVNVAGTLRNASMTNIANLDMTASITKRNSDKVIVSKKVTGYSVAPTTNFDALFQYDKQKLPAGKYTFHVHANQTTGKQYKWNLQKDFVITADEVKPKESRGLAVVGQRNVLLYVLLGVVAALLVIIIFLLWFFLFYKRRKAKKDENQG</sequence>
<dbReference type="Proteomes" id="UP000292886">
    <property type="component" value="Chromosome"/>
</dbReference>
<dbReference type="InterPro" id="IPR010317">
    <property type="entry name" value="WxLIP_PGBD"/>
</dbReference>
<dbReference type="Pfam" id="PF06030">
    <property type="entry name" value="WxLIP_PGBD"/>
    <property type="match status" value="1"/>
</dbReference>
<gene>
    <name evidence="4" type="ORF">EQG49_05150</name>
</gene>
<keyword evidence="1" id="KW-0472">Membrane</keyword>
<keyword evidence="5" id="KW-1185">Reference proteome</keyword>
<organism evidence="4 5">
    <name type="scientific">Periweissella cryptocerci</name>
    <dbReference type="NCBI Taxonomy" id="2506420"/>
    <lineage>
        <taxon>Bacteria</taxon>
        <taxon>Bacillati</taxon>
        <taxon>Bacillota</taxon>
        <taxon>Bacilli</taxon>
        <taxon>Lactobacillales</taxon>
        <taxon>Lactobacillaceae</taxon>
        <taxon>Periweissella</taxon>
    </lineage>
</organism>
<name>A0A4P6YT83_9LACO</name>